<accession>A0A8J1J883</accession>
<evidence type="ECO:0000313" key="5">
    <source>
        <dbReference type="Xenbase" id="XB-GENE-29095151"/>
    </source>
</evidence>
<protein>
    <submittedName>
        <fullName evidence="4">Uncharacterized protein LOC116409538</fullName>
    </submittedName>
</protein>
<keyword evidence="2" id="KW-0812">Transmembrane</keyword>
<dbReference type="AlphaFoldDB" id="A0A8J1J883"/>
<organism evidence="3 4">
    <name type="scientific">Xenopus tropicalis</name>
    <name type="common">Western clawed frog</name>
    <name type="synonym">Silurana tropicalis</name>
    <dbReference type="NCBI Taxonomy" id="8364"/>
    <lineage>
        <taxon>Eukaryota</taxon>
        <taxon>Metazoa</taxon>
        <taxon>Chordata</taxon>
        <taxon>Craniata</taxon>
        <taxon>Vertebrata</taxon>
        <taxon>Euteleostomi</taxon>
        <taxon>Amphibia</taxon>
        <taxon>Batrachia</taxon>
        <taxon>Anura</taxon>
        <taxon>Pipoidea</taxon>
        <taxon>Pipidae</taxon>
        <taxon>Xenopodinae</taxon>
        <taxon>Xenopus</taxon>
        <taxon>Silurana</taxon>
    </lineage>
</organism>
<name>A0A8J1J883_XENTR</name>
<keyword evidence="2" id="KW-1133">Transmembrane helix</keyword>
<keyword evidence="2" id="KW-0472">Membrane</keyword>
<evidence type="ECO:0000256" key="1">
    <source>
        <dbReference type="SAM" id="MobiDB-lite"/>
    </source>
</evidence>
<dbReference type="Proteomes" id="UP000008143">
    <property type="component" value="Chromosome 3"/>
</dbReference>
<dbReference type="Gene3D" id="1.10.287.3160">
    <property type="match status" value="1"/>
</dbReference>
<sequence>MDPATTKRAAPKSANGSAPSEEPGRKKDRLEEKCCKACHKPAMKDKGICGDYFSEYMSKELDASTSKEPLQESATPSTSVAFPYKQSLMLWINSAVSQTLKETVLSTADLSISNKESSIQEISSEDLSSSDDEETGEEVSVFDQKHLHFLMRAIKRTLNVEDTEQPTTSILFSKKKKTVFPIHKEVQDLVREEWTKVSKSIPVEKHVEKLYPFSDDMQEIWNTPPSVDAPVARLSRKTALPIDDVSALKHPMDRRIETELKKCYMSSGAAVSLLLLWCQLLRIFLYGLKIWNKPLRIEFLVKKS</sequence>
<gene>
    <name evidence="4 5" type="primary">LOC116409538</name>
</gene>
<keyword evidence="3" id="KW-1185">Reference proteome</keyword>
<feature type="region of interest" description="Disordered" evidence="1">
    <location>
        <begin position="1"/>
        <end position="30"/>
    </location>
</feature>
<proteinExistence type="predicted"/>
<evidence type="ECO:0000256" key="2">
    <source>
        <dbReference type="SAM" id="Phobius"/>
    </source>
</evidence>
<dbReference type="KEGG" id="xtr:116409538"/>
<dbReference type="RefSeq" id="XP_031754068.1">
    <property type="nucleotide sequence ID" value="XM_031898208.1"/>
</dbReference>
<evidence type="ECO:0000313" key="4">
    <source>
        <dbReference type="RefSeq" id="XP_031754068.1"/>
    </source>
</evidence>
<dbReference type="Xenbase" id="XB-GENE-29095151">
    <property type="gene designation" value="LOC116409538"/>
</dbReference>
<dbReference type="GeneID" id="116409538"/>
<feature type="transmembrane region" description="Helical" evidence="2">
    <location>
        <begin position="264"/>
        <end position="288"/>
    </location>
</feature>
<dbReference type="AGR" id="Xenbase:XB-GENE-29095151"/>
<reference evidence="4" key="1">
    <citation type="submission" date="2025-08" db="UniProtKB">
        <authorList>
            <consortium name="RefSeq"/>
        </authorList>
    </citation>
    <scope>IDENTIFICATION</scope>
    <source>
        <strain evidence="4">Nigerian</strain>
        <tissue evidence="4">Liver and blood</tissue>
    </source>
</reference>
<evidence type="ECO:0000313" key="3">
    <source>
        <dbReference type="Proteomes" id="UP000008143"/>
    </source>
</evidence>